<protein>
    <submittedName>
        <fullName evidence="3">Hypothetical_protein</fullName>
    </submittedName>
</protein>
<keyword evidence="4" id="KW-1185">Reference proteome</keyword>
<reference evidence="3 4" key="2">
    <citation type="submission" date="2024-07" db="EMBL/GenBank/DDBJ databases">
        <authorList>
            <person name="Akdeniz Z."/>
        </authorList>
    </citation>
    <scope>NUCLEOTIDE SEQUENCE [LARGE SCALE GENOMIC DNA]</scope>
</reference>
<reference evidence="2" key="1">
    <citation type="submission" date="2023-06" db="EMBL/GenBank/DDBJ databases">
        <authorList>
            <person name="Kurt Z."/>
        </authorList>
    </citation>
    <scope>NUCLEOTIDE SEQUENCE</scope>
</reference>
<evidence type="ECO:0000313" key="3">
    <source>
        <dbReference type="EMBL" id="CAL6030437.1"/>
    </source>
</evidence>
<keyword evidence="1" id="KW-0812">Transmembrane</keyword>
<evidence type="ECO:0000313" key="4">
    <source>
        <dbReference type="Proteomes" id="UP001642409"/>
    </source>
</evidence>
<dbReference type="EMBL" id="CAXDID020000115">
    <property type="protein sequence ID" value="CAL6030437.1"/>
    <property type="molecule type" value="Genomic_DNA"/>
</dbReference>
<accession>A0AA86QGG7</accession>
<keyword evidence="1" id="KW-0472">Membrane</keyword>
<proteinExistence type="predicted"/>
<dbReference type="Proteomes" id="UP001642409">
    <property type="component" value="Unassembled WGS sequence"/>
</dbReference>
<evidence type="ECO:0000256" key="1">
    <source>
        <dbReference type="SAM" id="Phobius"/>
    </source>
</evidence>
<evidence type="ECO:0000313" key="2">
    <source>
        <dbReference type="EMBL" id="CAI9951200.1"/>
    </source>
</evidence>
<gene>
    <name evidence="3" type="ORF">HINF_LOCUS33314</name>
    <name evidence="2" type="ORF">HINF_LOCUS38845</name>
</gene>
<sequence>MSDNNVYNTFTACINACQDGQCEEQSICNTDDCSYNYLCKELVVNDNVLVYGLFVIFQLFVIVIFVNCCCQQKQQIQQLEQKYKQSRKGAKQIVLSNGQQGTFIPKNSNQQPNGQQLKSSNQVQIYQPIPIQPQVYQAIQQPIMMAPVFPTCAGIHQQHQQQVVCSPLPPLFTQSSQYVVTCQPIIPQMPILPQ</sequence>
<dbReference type="AlphaFoldDB" id="A0AA86QGG7"/>
<comment type="caution">
    <text evidence="2">The sequence shown here is derived from an EMBL/GenBank/DDBJ whole genome shotgun (WGS) entry which is preliminary data.</text>
</comment>
<feature type="transmembrane region" description="Helical" evidence="1">
    <location>
        <begin position="48"/>
        <end position="70"/>
    </location>
</feature>
<dbReference type="EMBL" id="CATOUU010000822">
    <property type="protein sequence ID" value="CAI9951200.1"/>
    <property type="molecule type" value="Genomic_DNA"/>
</dbReference>
<keyword evidence="1" id="KW-1133">Transmembrane helix</keyword>
<name>A0AA86QGG7_9EUKA</name>
<organism evidence="2">
    <name type="scientific">Hexamita inflata</name>
    <dbReference type="NCBI Taxonomy" id="28002"/>
    <lineage>
        <taxon>Eukaryota</taxon>
        <taxon>Metamonada</taxon>
        <taxon>Diplomonadida</taxon>
        <taxon>Hexamitidae</taxon>
        <taxon>Hexamitinae</taxon>
        <taxon>Hexamita</taxon>
    </lineage>
</organism>